<evidence type="ECO:0008006" key="3">
    <source>
        <dbReference type="Google" id="ProtNLM"/>
    </source>
</evidence>
<keyword evidence="2" id="KW-1185">Reference proteome</keyword>
<sequence>MAEPLAGPSAEVLRGRLAAELRHWRRAAVELGDLEMVAAPAAWAGLEAYLGTSVRTALTGSARSVARRADQLTAQLPAATDTADLPRLRGRVLALRQAYVQAETVIDFFGDAVNTRTNPRLAEVLRGLDLLAVDAMERVLGPLGIPVPPVLVYLDKGLGASILRSGVRLWDASVSPAAAVKITRHNLLRPTSLLHECGHQIAHLTGWTDELGRALHDVLAPTSPTAAEVWQGWASEVAADVVAFVLTGYAPVPALADVVDGTTDAVYRMPPGDPHPFGLLRVLFNAALCRSWYGTGPWDDLARTWMHRHPVHAAPAEAALVTRASAPLLPQIVTACTATPMRAFGGRSLGALVAPQRVAPAELRRLADGAGPALYTSTYLQRLEPMRVLAWTVLRSLHADDAADVDLEGWLRRLGRDRTPAAA</sequence>
<evidence type="ECO:0000313" key="2">
    <source>
        <dbReference type="Proteomes" id="UP001370100"/>
    </source>
</evidence>
<dbReference type="RefSeq" id="WP_337712807.1">
    <property type="nucleotide sequence ID" value="NZ_JBBEGL010000002.1"/>
</dbReference>
<organism evidence="1 2">
    <name type="scientific">Actinomycetospora aeridis</name>
    <dbReference type="NCBI Taxonomy" id="3129231"/>
    <lineage>
        <taxon>Bacteria</taxon>
        <taxon>Bacillati</taxon>
        <taxon>Actinomycetota</taxon>
        <taxon>Actinomycetes</taxon>
        <taxon>Pseudonocardiales</taxon>
        <taxon>Pseudonocardiaceae</taxon>
        <taxon>Actinomycetospora</taxon>
    </lineage>
</organism>
<accession>A0ABU8N3S1</accession>
<dbReference type="EMBL" id="JBBEGL010000002">
    <property type="protein sequence ID" value="MEJ2886321.1"/>
    <property type="molecule type" value="Genomic_DNA"/>
</dbReference>
<evidence type="ECO:0000313" key="1">
    <source>
        <dbReference type="EMBL" id="MEJ2886321.1"/>
    </source>
</evidence>
<gene>
    <name evidence="1" type="ORF">WCD41_07635</name>
</gene>
<dbReference type="Proteomes" id="UP001370100">
    <property type="component" value="Unassembled WGS sequence"/>
</dbReference>
<protein>
    <recommendedName>
        <fullName evidence="3">HEXXH motif-containing protein</fullName>
    </recommendedName>
</protein>
<comment type="caution">
    <text evidence="1">The sequence shown here is derived from an EMBL/GenBank/DDBJ whole genome shotgun (WGS) entry which is preliminary data.</text>
</comment>
<name>A0ABU8N3S1_9PSEU</name>
<proteinExistence type="predicted"/>
<reference evidence="1 2" key="1">
    <citation type="submission" date="2024-03" db="EMBL/GenBank/DDBJ databases">
        <title>Actinomycetospora sp. OC33-EN06, a novel actinomycete isolated from wild orchid (Aerides multiflora).</title>
        <authorList>
            <person name="Suriyachadkun C."/>
        </authorList>
    </citation>
    <scope>NUCLEOTIDE SEQUENCE [LARGE SCALE GENOMIC DNA]</scope>
    <source>
        <strain evidence="1 2">OC33-EN06</strain>
    </source>
</reference>